<dbReference type="Pfam" id="PF13489">
    <property type="entry name" value="Methyltransf_23"/>
    <property type="match status" value="1"/>
</dbReference>
<dbReference type="PANTHER" id="PTHR43591:SF24">
    <property type="entry name" value="2-METHOXY-6-POLYPRENYL-1,4-BENZOQUINOL METHYLASE, MITOCHONDRIAL"/>
    <property type="match status" value="1"/>
</dbReference>
<gene>
    <name evidence="2" type="ORF">BJ508DRAFT_417963</name>
</gene>
<dbReference type="InterPro" id="IPR029063">
    <property type="entry name" value="SAM-dependent_MTases_sf"/>
</dbReference>
<evidence type="ECO:0000313" key="3">
    <source>
        <dbReference type="Proteomes" id="UP000275078"/>
    </source>
</evidence>
<protein>
    <submittedName>
        <fullName evidence="2">S-adenosyl-L-methionine-dependent methyltransferase</fullName>
    </submittedName>
</protein>
<dbReference type="GO" id="GO:0008168">
    <property type="term" value="F:methyltransferase activity"/>
    <property type="evidence" value="ECO:0007669"/>
    <property type="project" value="UniProtKB-KW"/>
</dbReference>
<dbReference type="Gene3D" id="3.40.50.150">
    <property type="entry name" value="Vaccinia Virus protein VP39"/>
    <property type="match status" value="1"/>
</dbReference>
<proteinExistence type="predicted"/>
<accession>A0A3N4HUY5</accession>
<dbReference type="STRING" id="1160509.A0A3N4HUY5"/>
<dbReference type="OrthoDB" id="2013972at2759"/>
<dbReference type="EMBL" id="ML119757">
    <property type="protein sequence ID" value="RPA75791.1"/>
    <property type="molecule type" value="Genomic_DNA"/>
</dbReference>
<feature type="compositionally biased region" description="Basic and acidic residues" evidence="1">
    <location>
        <begin position="1"/>
        <end position="16"/>
    </location>
</feature>
<keyword evidence="3" id="KW-1185">Reference proteome</keyword>
<feature type="region of interest" description="Disordered" evidence="1">
    <location>
        <begin position="1"/>
        <end position="33"/>
    </location>
</feature>
<organism evidence="2 3">
    <name type="scientific">Ascobolus immersus RN42</name>
    <dbReference type="NCBI Taxonomy" id="1160509"/>
    <lineage>
        <taxon>Eukaryota</taxon>
        <taxon>Fungi</taxon>
        <taxon>Dikarya</taxon>
        <taxon>Ascomycota</taxon>
        <taxon>Pezizomycotina</taxon>
        <taxon>Pezizomycetes</taxon>
        <taxon>Pezizales</taxon>
        <taxon>Ascobolaceae</taxon>
        <taxon>Ascobolus</taxon>
    </lineage>
</organism>
<keyword evidence="2" id="KW-0808">Transferase</keyword>
<feature type="compositionally biased region" description="Low complexity" evidence="1">
    <location>
        <begin position="24"/>
        <end position="33"/>
    </location>
</feature>
<evidence type="ECO:0000313" key="2">
    <source>
        <dbReference type="EMBL" id="RPA75791.1"/>
    </source>
</evidence>
<reference evidence="2 3" key="1">
    <citation type="journal article" date="2018" name="Nat. Ecol. Evol.">
        <title>Pezizomycetes genomes reveal the molecular basis of ectomycorrhizal truffle lifestyle.</title>
        <authorList>
            <person name="Murat C."/>
            <person name="Payen T."/>
            <person name="Noel B."/>
            <person name="Kuo A."/>
            <person name="Morin E."/>
            <person name="Chen J."/>
            <person name="Kohler A."/>
            <person name="Krizsan K."/>
            <person name="Balestrini R."/>
            <person name="Da Silva C."/>
            <person name="Montanini B."/>
            <person name="Hainaut M."/>
            <person name="Levati E."/>
            <person name="Barry K.W."/>
            <person name="Belfiori B."/>
            <person name="Cichocki N."/>
            <person name="Clum A."/>
            <person name="Dockter R.B."/>
            <person name="Fauchery L."/>
            <person name="Guy J."/>
            <person name="Iotti M."/>
            <person name="Le Tacon F."/>
            <person name="Lindquist E.A."/>
            <person name="Lipzen A."/>
            <person name="Malagnac F."/>
            <person name="Mello A."/>
            <person name="Molinier V."/>
            <person name="Miyauchi S."/>
            <person name="Poulain J."/>
            <person name="Riccioni C."/>
            <person name="Rubini A."/>
            <person name="Sitrit Y."/>
            <person name="Splivallo R."/>
            <person name="Traeger S."/>
            <person name="Wang M."/>
            <person name="Zifcakova L."/>
            <person name="Wipf D."/>
            <person name="Zambonelli A."/>
            <person name="Paolocci F."/>
            <person name="Nowrousian M."/>
            <person name="Ottonello S."/>
            <person name="Baldrian P."/>
            <person name="Spatafora J.W."/>
            <person name="Henrissat B."/>
            <person name="Nagy L.G."/>
            <person name="Aury J.M."/>
            <person name="Wincker P."/>
            <person name="Grigoriev I.V."/>
            <person name="Bonfante P."/>
            <person name="Martin F.M."/>
        </authorList>
    </citation>
    <scope>NUCLEOTIDE SEQUENCE [LARGE SCALE GENOMIC DNA]</scope>
    <source>
        <strain evidence="2 3">RN42</strain>
    </source>
</reference>
<name>A0A3N4HUY5_ASCIM</name>
<dbReference type="CDD" id="cd02440">
    <property type="entry name" value="AdoMet_MTases"/>
    <property type="match status" value="1"/>
</dbReference>
<dbReference type="SUPFAM" id="SSF53335">
    <property type="entry name" value="S-adenosyl-L-methionine-dependent methyltransferases"/>
    <property type="match status" value="1"/>
</dbReference>
<evidence type="ECO:0000256" key="1">
    <source>
        <dbReference type="SAM" id="MobiDB-lite"/>
    </source>
</evidence>
<dbReference type="Proteomes" id="UP000275078">
    <property type="component" value="Unassembled WGS sequence"/>
</dbReference>
<sequence length="336" mass="38523">MSQKDFDENEELRIEVASDESDFSDTQSSFSDTTSLTSSVFNYVYENGRRYTSNRSQSGEYVLPNDEQEQERLDMFHHLFSLMLRGELLLGPFKEEWRGQKKRILDLGTGTGIWAIDVGDHFPEWEVLGTDLSPIQPRWVPPNVRFEIDDYELDWIFPQKFDLIHTRSLMGAVRDWPALFRKMYDNLVPGGYIEIHEGCNVGAFSEDGSHKGTALVEYNEALKQAGIKSGMRMDLYHELGNYIKDAGFVNFSEKKLKLPVGPWPKDPHFKEIGIAGQEVGNTALEAYGLAIMTRVLGWPLDKTQDLIQRATKDFHNKRLHIIYPHSVFIAQKPLDA</sequence>
<keyword evidence="2" id="KW-0489">Methyltransferase</keyword>
<dbReference type="PANTHER" id="PTHR43591">
    <property type="entry name" value="METHYLTRANSFERASE"/>
    <property type="match status" value="1"/>
</dbReference>
<dbReference type="AlphaFoldDB" id="A0A3N4HUY5"/>
<dbReference type="GO" id="GO:0032259">
    <property type="term" value="P:methylation"/>
    <property type="evidence" value="ECO:0007669"/>
    <property type="project" value="UniProtKB-KW"/>
</dbReference>